<dbReference type="EMBL" id="JACHJC010000001">
    <property type="protein sequence ID" value="MBB5114277.1"/>
    <property type="molecule type" value="Genomic_DNA"/>
</dbReference>
<comment type="caution">
    <text evidence="2">The sequence shown here is derived from an EMBL/GenBank/DDBJ whole genome shotgun (WGS) entry which is preliminary data.</text>
</comment>
<dbReference type="Pfam" id="PF13302">
    <property type="entry name" value="Acetyltransf_3"/>
    <property type="match status" value="1"/>
</dbReference>
<organism evidence="2 3">
    <name type="scientific">Micromonospora echinospora</name>
    <name type="common">Micromonospora purpurea</name>
    <dbReference type="NCBI Taxonomy" id="1877"/>
    <lineage>
        <taxon>Bacteria</taxon>
        <taxon>Bacillati</taxon>
        <taxon>Actinomycetota</taxon>
        <taxon>Actinomycetes</taxon>
        <taxon>Micromonosporales</taxon>
        <taxon>Micromonosporaceae</taxon>
        <taxon>Micromonospora</taxon>
    </lineage>
</organism>
<proteinExistence type="predicted"/>
<protein>
    <submittedName>
        <fullName evidence="2">RimJ/RimL family protein N-acetyltransferase</fullName>
    </submittedName>
</protein>
<evidence type="ECO:0000313" key="2">
    <source>
        <dbReference type="EMBL" id="MBB5114277.1"/>
    </source>
</evidence>
<dbReference type="SUPFAM" id="SSF55729">
    <property type="entry name" value="Acyl-CoA N-acyltransferases (Nat)"/>
    <property type="match status" value="1"/>
</dbReference>
<dbReference type="InterPro" id="IPR016181">
    <property type="entry name" value="Acyl_CoA_acyltransferase"/>
</dbReference>
<sequence>MEGMLVRLRPVSEDDYGRLPTWTRHSAAGVLVGGGQSDGLDAAGWRSAIESGHTEYAAIETRIDGETIGMVSWRPLAHDRSFAVGAVVGDDQWWDSGAGLEGALLLVDHLFQRERAHRLELLAACYNRRSVAFLAKGDLVVDGVLRDYLYVDGGYHDAVICSMNREEYLAPLDGYLPSLRLICDADADAAAGTLRRYLAGSGGDHLRGVLSDWRMPEAAHA</sequence>
<evidence type="ECO:0000313" key="3">
    <source>
        <dbReference type="Proteomes" id="UP000618986"/>
    </source>
</evidence>
<feature type="domain" description="N-acetyltransferase" evidence="1">
    <location>
        <begin position="6"/>
        <end position="166"/>
    </location>
</feature>
<name>A0ABR6MIV2_MICEC</name>
<accession>A0ABR6MIV2</accession>
<dbReference type="Gene3D" id="3.40.630.30">
    <property type="match status" value="1"/>
</dbReference>
<dbReference type="Proteomes" id="UP000618986">
    <property type="component" value="Unassembled WGS sequence"/>
</dbReference>
<evidence type="ECO:0000259" key="1">
    <source>
        <dbReference type="PROSITE" id="PS51186"/>
    </source>
</evidence>
<reference evidence="2 3" key="1">
    <citation type="submission" date="2020-08" db="EMBL/GenBank/DDBJ databases">
        <title>Sequencing the genomes of 1000 actinobacteria strains.</title>
        <authorList>
            <person name="Klenk H.-P."/>
        </authorList>
    </citation>
    <scope>NUCLEOTIDE SEQUENCE [LARGE SCALE GENOMIC DNA]</scope>
    <source>
        <strain evidence="2 3">DSM 43036</strain>
    </source>
</reference>
<gene>
    <name evidence="2" type="ORF">FHU28_004116</name>
</gene>
<keyword evidence="3" id="KW-1185">Reference proteome</keyword>
<dbReference type="PROSITE" id="PS51186">
    <property type="entry name" value="GNAT"/>
    <property type="match status" value="1"/>
</dbReference>
<dbReference type="InterPro" id="IPR000182">
    <property type="entry name" value="GNAT_dom"/>
</dbReference>